<evidence type="ECO:0000313" key="2">
    <source>
        <dbReference type="EMBL" id="KAA6301059.1"/>
    </source>
</evidence>
<keyword evidence="1" id="KW-0812">Transmembrane</keyword>
<keyword evidence="1" id="KW-0472">Membrane</keyword>
<dbReference type="Proteomes" id="UP000324575">
    <property type="component" value="Unassembled WGS sequence"/>
</dbReference>
<feature type="transmembrane region" description="Helical" evidence="1">
    <location>
        <begin position="6"/>
        <end position="25"/>
    </location>
</feature>
<proteinExistence type="predicted"/>
<organism evidence="2 3">
    <name type="scientific">Candidatus Ordinivivax streblomastigis</name>
    <dbReference type="NCBI Taxonomy" id="2540710"/>
    <lineage>
        <taxon>Bacteria</taxon>
        <taxon>Pseudomonadati</taxon>
        <taxon>Bacteroidota</taxon>
        <taxon>Bacteroidia</taxon>
        <taxon>Bacteroidales</taxon>
        <taxon>Candidatus Ordinivivax</taxon>
    </lineage>
</organism>
<accession>A0A5M8NYP7</accession>
<comment type="caution">
    <text evidence="2">The sequence shown here is derived from an EMBL/GenBank/DDBJ whole genome shotgun (WGS) entry which is preliminary data.</text>
</comment>
<reference evidence="2 3" key="1">
    <citation type="submission" date="2019-03" db="EMBL/GenBank/DDBJ databases">
        <title>Single cell metagenomics reveals metabolic interactions within the superorganism composed of flagellate Streblomastix strix and complex community of Bacteroidetes bacteria on its surface.</title>
        <authorList>
            <person name="Treitli S.C."/>
            <person name="Kolisko M."/>
            <person name="Husnik F."/>
            <person name="Keeling P."/>
            <person name="Hampl V."/>
        </authorList>
    </citation>
    <scope>NUCLEOTIDE SEQUENCE [LARGE SCALE GENOMIC DNA]</scope>
    <source>
        <strain evidence="2">St1</strain>
    </source>
</reference>
<keyword evidence="1" id="KW-1133">Transmembrane helix</keyword>
<evidence type="ECO:0000313" key="3">
    <source>
        <dbReference type="Proteomes" id="UP000324575"/>
    </source>
</evidence>
<protein>
    <submittedName>
        <fullName evidence="2">Uncharacterized protein</fullName>
    </submittedName>
</protein>
<dbReference type="EMBL" id="SNRX01000030">
    <property type="protein sequence ID" value="KAA6301059.1"/>
    <property type="molecule type" value="Genomic_DNA"/>
</dbReference>
<name>A0A5M8NYP7_9BACT</name>
<gene>
    <name evidence="2" type="ORF">EZS26_002775</name>
</gene>
<evidence type="ECO:0000256" key="1">
    <source>
        <dbReference type="SAM" id="Phobius"/>
    </source>
</evidence>
<dbReference type="AlphaFoldDB" id="A0A5M8NYP7"/>
<sequence length="129" mass="14559">MDKFSDFLPIIVVIIVIISSIRKTFKQTASSDSEMTKTTLPGRRSGQEIHIPETVHPIPTETIQSIKQKNKKTASKLVHESTGASLRQITPPLETEDINDEGELIFNINDAEDIKKAVLYSEILNRKHY</sequence>